<feature type="domain" description="Amidohydrolase-related" evidence="2">
    <location>
        <begin position="200"/>
        <end position="366"/>
    </location>
</feature>
<evidence type="ECO:0000259" key="2">
    <source>
        <dbReference type="Pfam" id="PF04909"/>
    </source>
</evidence>
<evidence type="ECO:0000256" key="1">
    <source>
        <dbReference type="SAM" id="SignalP"/>
    </source>
</evidence>
<dbReference type="AlphaFoldDB" id="A0ABD3QVI9"/>
<comment type="caution">
    <text evidence="3">The sequence shown here is derived from an EMBL/GenBank/DDBJ whole genome shotgun (WGS) entry which is preliminary data.</text>
</comment>
<evidence type="ECO:0000313" key="4">
    <source>
        <dbReference type="Proteomes" id="UP001530315"/>
    </source>
</evidence>
<dbReference type="Gene3D" id="3.20.20.140">
    <property type="entry name" value="Metal-dependent hydrolases"/>
    <property type="match status" value="1"/>
</dbReference>
<name>A0ABD3QVI9_9STRA</name>
<dbReference type="SUPFAM" id="SSF51556">
    <property type="entry name" value="Metallo-dependent hydrolases"/>
    <property type="match status" value="1"/>
</dbReference>
<evidence type="ECO:0000313" key="3">
    <source>
        <dbReference type="EMBL" id="KAL3804233.1"/>
    </source>
</evidence>
<feature type="chain" id="PRO_5044835249" description="Amidohydrolase-related domain-containing protein" evidence="1">
    <location>
        <begin position="22"/>
        <end position="376"/>
    </location>
</feature>
<keyword evidence="1" id="KW-0732">Signal</keyword>
<gene>
    <name evidence="3" type="ORF">ACHAW5_011153</name>
</gene>
<accession>A0ABD3QVI9</accession>
<dbReference type="EMBL" id="JALLAZ020000094">
    <property type="protein sequence ID" value="KAL3804233.1"/>
    <property type="molecule type" value="Genomic_DNA"/>
</dbReference>
<reference evidence="3 4" key="1">
    <citation type="submission" date="2024-10" db="EMBL/GenBank/DDBJ databases">
        <title>Updated reference genomes for cyclostephanoid diatoms.</title>
        <authorList>
            <person name="Roberts W.R."/>
            <person name="Alverson A.J."/>
        </authorList>
    </citation>
    <scope>NUCLEOTIDE SEQUENCE [LARGE SCALE GENOMIC DNA]</scope>
    <source>
        <strain evidence="3 4">AJA276-08</strain>
    </source>
</reference>
<sequence>MPALSLAEVFLVVSSIGGVQSWMQFKSLPLKFSGGRRCGGSMKARELICSVDHNERLDYEILAKELEHCEGEIIDPHLHSAPWFDDADTLLEELRRSNVSVGLLYDPYPKLVYPYDVNTRVATIAKQSNGRIYALASLNTTHDNWTDHREYEIKRLRDGLKRECVLGTKLAPPQTCLPLNGPIMDDILEVVNESIQKLVAIHIGTTPACGPLGKQIGIECNCDEECVDPSLLIPKIEAYPDVTFVLLHSGHEFMPAEGQNGYYYDFRFTDKCIAMARKYDNVYLSVSAIFAQHPDGTLKYPGGFETVRKMKEAGITRKVFWGSDASFYRGQIRPVLLTAIKAMIVAGWTPEERAWTLRGCARHVFKIPLILGATIE</sequence>
<dbReference type="Proteomes" id="UP001530315">
    <property type="component" value="Unassembled WGS sequence"/>
</dbReference>
<organism evidence="3 4">
    <name type="scientific">Stephanodiscus triporus</name>
    <dbReference type="NCBI Taxonomy" id="2934178"/>
    <lineage>
        <taxon>Eukaryota</taxon>
        <taxon>Sar</taxon>
        <taxon>Stramenopiles</taxon>
        <taxon>Ochrophyta</taxon>
        <taxon>Bacillariophyta</taxon>
        <taxon>Coscinodiscophyceae</taxon>
        <taxon>Thalassiosirophycidae</taxon>
        <taxon>Stephanodiscales</taxon>
        <taxon>Stephanodiscaceae</taxon>
        <taxon>Stephanodiscus</taxon>
    </lineage>
</organism>
<dbReference type="InterPro" id="IPR032466">
    <property type="entry name" value="Metal_Hydrolase"/>
</dbReference>
<dbReference type="InterPro" id="IPR006680">
    <property type="entry name" value="Amidohydro-rel"/>
</dbReference>
<feature type="signal peptide" evidence="1">
    <location>
        <begin position="1"/>
        <end position="21"/>
    </location>
</feature>
<protein>
    <recommendedName>
        <fullName evidence="2">Amidohydrolase-related domain-containing protein</fullName>
    </recommendedName>
</protein>
<proteinExistence type="predicted"/>
<dbReference type="Pfam" id="PF04909">
    <property type="entry name" value="Amidohydro_2"/>
    <property type="match status" value="1"/>
</dbReference>
<keyword evidence="4" id="KW-1185">Reference proteome</keyword>